<feature type="non-terminal residue" evidence="1">
    <location>
        <position position="1"/>
    </location>
</feature>
<dbReference type="InterPro" id="IPR027417">
    <property type="entry name" value="P-loop_NTPase"/>
</dbReference>
<comment type="caution">
    <text evidence="1">The sequence shown here is derived from an EMBL/GenBank/DDBJ whole genome shotgun (WGS) entry which is preliminary data.</text>
</comment>
<sequence length="50" mass="5659">DQSVYAFVATEGSRELKRELINEALETLMEQAVAAVQKMDQAEYQAKELL</sequence>
<reference evidence="1 2" key="1">
    <citation type="submission" date="2017-12" db="EMBL/GenBank/DDBJ databases">
        <title>High-resolution comparative analysis of great ape genomes.</title>
        <authorList>
            <person name="Pollen A."/>
            <person name="Hastie A."/>
            <person name="Hormozdiari F."/>
            <person name="Dougherty M."/>
            <person name="Liu R."/>
            <person name="Chaisson M."/>
            <person name="Hoppe E."/>
            <person name="Hill C."/>
            <person name="Pang A."/>
            <person name="Hillier L."/>
            <person name="Baker C."/>
            <person name="Armstrong J."/>
            <person name="Shendure J."/>
            <person name="Paten B."/>
            <person name="Wilson R."/>
            <person name="Chao H."/>
            <person name="Schneider V."/>
            <person name="Ventura M."/>
            <person name="Kronenberg Z."/>
            <person name="Murali S."/>
            <person name="Gordon D."/>
            <person name="Cantsilieris S."/>
            <person name="Munson K."/>
            <person name="Nelson B."/>
            <person name="Raja A."/>
            <person name="Underwood J."/>
            <person name="Diekhans M."/>
            <person name="Fiddes I."/>
            <person name="Haussler D."/>
            <person name="Eichler E."/>
        </authorList>
    </citation>
    <scope>NUCLEOTIDE SEQUENCE [LARGE SCALE GENOMIC DNA]</scope>
    <source>
        <strain evidence="1">Yerkes chimp pedigree #C0471</strain>
    </source>
</reference>
<evidence type="ECO:0000313" key="2">
    <source>
        <dbReference type="Proteomes" id="UP000236370"/>
    </source>
</evidence>
<gene>
    <name evidence="1" type="ORF">CK820_G0039005</name>
</gene>
<dbReference type="EMBL" id="NBAG03000371">
    <property type="protein sequence ID" value="PNI33935.1"/>
    <property type="molecule type" value="Genomic_DNA"/>
</dbReference>
<accession>A0A2J8KFY3</accession>
<proteinExistence type="predicted"/>
<name>A0A2J8KFY3_PANTR</name>
<organism evidence="1 2">
    <name type="scientific">Pan troglodytes</name>
    <name type="common">Chimpanzee</name>
    <dbReference type="NCBI Taxonomy" id="9598"/>
    <lineage>
        <taxon>Eukaryota</taxon>
        <taxon>Metazoa</taxon>
        <taxon>Chordata</taxon>
        <taxon>Craniata</taxon>
        <taxon>Vertebrata</taxon>
        <taxon>Euteleostomi</taxon>
        <taxon>Mammalia</taxon>
        <taxon>Eutheria</taxon>
        <taxon>Euarchontoglires</taxon>
        <taxon>Primates</taxon>
        <taxon>Haplorrhini</taxon>
        <taxon>Catarrhini</taxon>
        <taxon>Hominidae</taxon>
        <taxon>Pan</taxon>
    </lineage>
</organism>
<dbReference type="Proteomes" id="UP000236370">
    <property type="component" value="Unassembled WGS sequence"/>
</dbReference>
<protein>
    <submittedName>
        <fullName evidence="1">DHX58 isoform 8</fullName>
    </submittedName>
</protein>
<evidence type="ECO:0000313" key="1">
    <source>
        <dbReference type="EMBL" id="PNI33935.1"/>
    </source>
</evidence>
<dbReference type="AlphaFoldDB" id="A0A2J8KFY3"/>
<dbReference type="Gene3D" id="3.40.50.300">
    <property type="entry name" value="P-loop containing nucleotide triphosphate hydrolases"/>
    <property type="match status" value="2"/>
</dbReference>